<protein>
    <submittedName>
        <fullName evidence="6">Hemoglobin</fullName>
    </submittedName>
</protein>
<dbReference type="GO" id="GO:0019825">
    <property type="term" value="F:oxygen binding"/>
    <property type="evidence" value="ECO:0007669"/>
    <property type="project" value="InterPro"/>
</dbReference>
<dbReference type="InterPro" id="IPR012292">
    <property type="entry name" value="Globin/Proto"/>
</dbReference>
<dbReference type="GO" id="GO:0046872">
    <property type="term" value="F:metal ion binding"/>
    <property type="evidence" value="ECO:0007669"/>
    <property type="project" value="UniProtKB-KW"/>
</dbReference>
<organism evidence="6 7">
    <name type="scientific">Asanoa hainanensis</name>
    <dbReference type="NCBI Taxonomy" id="560556"/>
    <lineage>
        <taxon>Bacteria</taxon>
        <taxon>Bacillati</taxon>
        <taxon>Actinomycetota</taxon>
        <taxon>Actinomycetes</taxon>
        <taxon>Micromonosporales</taxon>
        <taxon>Micromonosporaceae</taxon>
        <taxon>Asanoa</taxon>
    </lineage>
</organism>
<evidence type="ECO:0000313" key="7">
    <source>
        <dbReference type="Proteomes" id="UP000198362"/>
    </source>
</evidence>
<feature type="binding site" description="distal binding residue" evidence="5">
    <location>
        <position position="48"/>
    </location>
    <ligand>
        <name>heme</name>
        <dbReference type="ChEBI" id="CHEBI:30413"/>
    </ligand>
    <ligandPart>
        <name>Fe</name>
        <dbReference type="ChEBI" id="CHEBI:18248"/>
    </ligandPart>
</feature>
<gene>
    <name evidence="6" type="ORF">SAMN05421812_104487</name>
</gene>
<keyword evidence="4 5" id="KW-0408">Iron</keyword>
<evidence type="ECO:0000256" key="5">
    <source>
        <dbReference type="PIRSR" id="PIRSR601486-1"/>
    </source>
</evidence>
<dbReference type="InterPro" id="IPR001486">
    <property type="entry name" value="Hemoglobin_trunc"/>
</dbReference>
<dbReference type="InterPro" id="IPR009050">
    <property type="entry name" value="Globin-like_sf"/>
</dbReference>
<dbReference type="CDD" id="cd14775">
    <property type="entry name" value="TrHb2_O-like"/>
    <property type="match status" value="1"/>
</dbReference>
<dbReference type="Proteomes" id="UP000198362">
    <property type="component" value="Unassembled WGS sequence"/>
</dbReference>
<keyword evidence="3 5" id="KW-0479">Metal-binding</keyword>
<keyword evidence="1" id="KW-0813">Transport</keyword>
<name>A0A239LRP7_9ACTN</name>
<proteinExistence type="predicted"/>
<dbReference type="Pfam" id="PF01152">
    <property type="entry name" value="Bac_globin"/>
    <property type="match status" value="1"/>
</dbReference>
<reference evidence="6 7" key="1">
    <citation type="submission" date="2017-06" db="EMBL/GenBank/DDBJ databases">
        <authorList>
            <person name="Kim H.J."/>
            <person name="Triplett B.A."/>
        </authorList>
    </citation>
    <scope>NUCLEOTIDE SEQUENCE [LARGE SCALE GENOMIC DNA]</scope>
    <source>
        <strain evidence="6 7">CGMCC 4.5593</strain>
    </source>
</reference>
<dbReference type="SUPFAM" id="SSF46458">
    <property type="entry name" value="Globin-like"/>
    <property type="match status" value="1"/>
</dbReference>
<sequence length="153" mass="17061">MTTPTLYEWAGGRPAIARMINAFYDRVERDELLSPFFPGGVTVAHREHVTTWWSEVFGGPADYTDQLGGYENMLAHHKNLGITPEHRFRFASLMSLAADDAELPADPEFRAALVGYLEWGTRIAMENSQPGATPVEHAPVPHWGWGVAPPYQP</sequence>
<dbReference type="GO" id="GO:0020037">
    <property type="term" value="F:heme binding"/>
    <property type="evidence" value="ECO:0007669"/>
    <property type="project" value="InterPro"/>
</dbReference>
<dbReference type="Gene3D" id="1.10.490.10">
    <property type="entry name" value="Globins"/>
    <property type="match status" value="1"/>
</dbReference>
<evidence type="ECO:0000256" key="1">
    <source>
        <dbReference type="ARBA" id="ARBA00022448"/>
    </source>
</evidence>
<evidence type="ECO:0000313" key="6">
    <source>
        <dbReference type="EMBL" id="SNT32359.1"/>
    </source>
</evidence>
<accession>A0A239LRP7</accession>
<dbReference type="OrthoDB" id="9798157at2"/>
<dbReference type="RefSeq" id="WP_089248409.1">
    <property type="nucleotide sequence ID" value="NZ_FZPH01000004.1"/>
</dbReference>
<evidence type="ECO:0000256" key="3">
    <source>
        <dbReference type="ARBA" id="ARBA00022723"/>
    </source>
</evidence>
<evidence type="ECO:0000256" key="2">
    <source>
        <dbReference type="ARBA" id="ARBA00022617"/>
    </source>
</evidence>
<keyword evidence="7" id="KW-1185">Reference proteome</keyword>
<evidence type="ECO:0000256" key="4">
    <source>
        <dbReference type="ARBA" id="ARBA00023004"/>
    </source>
</evidence>
<keyword evidence="2 5" id="KW-0349">Heme</keyword>
<dbReference type="AlphaFoldDB" id="A0A239LRP7"/>
<dbReference type="EMBL" id="FZPH01000004">
    <property type="protein sequence ID" value="SNT32359.1"/>
    <property type="molecule type" value="Genomic_DNA"/>
</dbReference>